<evidence type="ECO:0000313" key="1">
    <source>
        <dbReference type="EMBL" id="NJC40428.1"/>
    </source>
</evidence>
<organism evidence="1 2">
    <name type="scientific">Brevundimonas alba</name>
    <dbReference type="NCBI Taxonomy" id="74314"/>
    <lineage>
        <taxon>Bacteria</taxon>
        <taxon>Pseudomonadati</taxon>
        <taxon>Pseudomonadota</taxon>
        <taxon>Alphaproteobacteria</taxon>
        <taxon>Caulobacterales</taxon>
        <taxon>Caulobacteraceae</taxon>
        <taxon>Brevundimonas</taxon>
    </lineage>
</organism>
<reference evidence="1 2" key="1">
    <citation type="submission" date="2020-03" db="EMBL/GenBank/DDBJ databases">
        <title>Genomic Encyclopedia of Type Strains, Phase IV (KMG-IV): sequencing the most valuable type-strain genomes for metagenomic binning, comparative biology and taxonomic classification.</title>
        <authorList>
            <person name="Goeker M."/>
        </authorList>
    </citation>
    <scope>NUCLEOTIDE SEQUENCE [LARGE SCALE GENOMIC DNA]</scope>
    <source>
        <strain evidence="1 2">DSM 4736</strain>
    </source>
</reference>
<sequence length="115" mass="12054">MPIKTARTEWRDVVLVCRKCSKKLDGKGFGPDGDRSLKKALRKSAGGGKGRKAALKVIETGCFDICPKNAVVALSASRPESLLIVPVGAGLNEVWTRLGLHASVDGPPTSAANEG</sequence>
<dbReference type="AlphaFoldDB" id="A0A7X5YI83"/>
<gene>
    <name evidence="1" type="ORF">GGQ87_000686</name>
</gene>
<accession>A0A7X5YI83</accession>
<dbReference type="EMBL" id="JAATJM010000001">
    <property type="protein sequence ID" value="NJC40428.1"/>
    <property type="molecule type" value="Genomic_DNA"/>
</dbReference>
<keyword evidence="2" id="KW-1185">Reference proteome</keyword>
<proteinExistence type="predicted"/>
<protein>
    <submittedName>
        <fullName evidence="1">Putative metal-binding protein</fullName>
    </submittedName>
</protein>
<name>A0A7X5YI83_9CAUL</name>
<dbReference type="RefSeq" id="WP_168045306.1">
    <property type="nucleotide sequence ID" value="NZ_JAATJM010000001.1"/>
</dbReference>
<dbReference type="Proteomes" id="UP000587415">
    <property type="component" value="Unassembled WGS sequence"/>
</dbReference>
<comment type="caution">
    <text evidence="1">The sequence shown here is derived from an EMBL/GenBank/DDBJ whole genome shotgun (WGS) entry which is preliminary data.</text>
</comment>
<evidence type="ECO:0000313" key="2">
    <source>
        <dbReference type="Proteomes" id="UP000587415"/>
    </source>
</evidence>